<dbReference type="EMBL" id="JASBWT010000011">
    <property type="protein sequence ID" value="KAJ9100525.1"/>
    <property type="molecule type" value="Genomic_DNA"/>
</dbReference>
<sequence length="361" mass="39316">MASIETPVSRRLATVKNIIIVISGKGGVGKSSSTVQLALSLLNTSSTARVGLLDLDLTGPSLPRMLGLDGQSVHQSSNGWVPVYADRERRLGCMSIGFLLKDRGDSVVWRGPKKDGMIRQFLAEVRWGDLDYLVIDTPPGTSDEHISLLTHLHPLFLPNPDRPPPTFCPTPTCVLITTPQTTALNDTLKSLSFTRKLALPVLGLVENMAGYVCPCCGEISDIFSKGGGEEMARREELGWLGRVPIDTKLVKLLDDVVKGAVENVTPAQAGNAVYVPTRAEEPIPEKISRPVDTSEEFRKLDVSETQKPEAKALEDPSTAERTFPLLDLYMETTSSKVWKDITDGVLQKIKERGEAMANAAK</sequence>
<accession>A0ACC2VM82</accession>
<keyword evidence="2" id="KW-1185">Reference proteome</keyword>
<evidence type="ECO:0000313" key="2">
    <source>
        <dbReference type="Proteomes" id="UP001227268"/>
    </source>
</evidence>
<dbReference type="Proteomes" id="UP001227268">
    <property type="component" value="Unassembled WGS sequence"/>
</dbReference>
<name>A0ACC2VM82_9TREE</name>
<evidence type="ECO:0000313" key="1">
    <source>
        <dbReference type="EMBL" id="KAJ9100525.1"/>
    </source>
</evidence>
<comment type="caution">
    <text evidence="1">The sequence shown here is derived from an EMBL/GenBank/DDBJ whole genome shotgun (WGS) entry which is preliminary data.</text>
</comment>
<organism evidence="1 2">
    <name type="scientific">Naganishia friedmannii</name>
    <dbReference type="NCBI Taxonomy" id="89922"/>
    <lineage>
        <taxon>Eukaryota</taxon>
        <taxon>Fungi</taxon>
        <taxon>Dikarya</taxon>
        <taxon>Basidiomycota</taxon>
        <taxon>Agaricomycotina</taxon>
        <taxon>Tremellomycetes</taxon>
        <taxon>Filobasidiales</taxon>
        <taxon>Filobasidiaceae</taxon>
        <taxon>Naganishia</taxon>
    </lineage>
</organism>
<proteinExistence type="predicted"/>
<gene>
    <name evidence="1" type="primary">CFD1</name>
    <name evidence="1" type="ORF">QFC21_003568</name>
</gene>
<reference evidence="1" key="1">
    <citation type="submission" date="2023-04" db="EMBL/GenBank/DDBJ databases">
        <title>Draft Genome sequencing of Naganishia species isolated from polar environments using Oxford Nanopore Technology.</title>
        <authorList>
            <person name="Leo P."/>
            <person name="Venkateswaran K."/>
        </authorList>
    </citation>
    <scope>NUCLEOTIDE SEQUENCE</scope>
    <source>
        <strain evidence="1">MNA-CCFEE 5423</strain>
    </source>
</reference>
<protein>
    <submittedName>
        <fullName evidence="1">Cytosolic Fe-S cluster assembly factor cfd1</fullName>
    </submittedName>
</protein>